<feature type="domain" description="Trehalase-like N-terminal" evidence="3">
    <location>
        <begin position="2"/>
        <end position="205"/>
    </location>
</feature>
<evidence type="ECO:0000313" key="4">
    <source>
        <dbReference type="EMBL" id="UUP16635.1"/>
    </source>
</evidence>
<feature type="region of interest" description="Disordered" evidence="1">
    <location>
        <begin position="589"/>
        <end position="609"/>
    </location>
</feature>
<dbReference type="InterPro" id="IPR008928">
    <property type="entry name" value="6-hairpin_glycosidase_sf"/>
</dbReference>
<dbReference type="PANTHER" id="PTHR31616">
    <property type="entry name" value="TREHALASE"/>
    <property type="match status" value="1"/>
</dbReference>
<dbReference type="GO" id="GO:0004555">
    <property type="term" value="F:alpha,alpha-trehalase activity"/>
    <property type="evidence" value="ECO:0007669"/>
    <property type="project" value="UniProtKB-EC"/>
</dbReference>
<dbReference type="InterPro" id="IPR012341">
    <property type="entry name" value="6hp_glycosidase-like_sf"/>
</dbReference>
<name>A0ABY5MF25_9HYPH</name>
<evidence type="ECO:0000313" key="5">
    <source>
        <dbReference type="Proteomes" id="UP001342418"/>
    </source>
</evidence>
<dbReference type="PANTHER" id="PTHR31616:SF0">
    <property type="entry name" value="GLUCAN 1,4-ALPHA-GLUCOSIDASE"/>
    <property type="match status" value="1"/>
</dbReference>
<keyword evidence="4" id="KW-0378">Hydrolase</keyword>
<keyword evidence="4" id="KW-0326">Glycosidase</keyword>
<dbReference type="Pfam" id="PF19291">
    <property type="entry name" value="TREH_N"/>
    <property type="match status" value="1"/>
</dbReference>
<sequence length="609" mass="68732">MSKPIEDYGLIGNMLSCALVARDGSLDWLCLPRFDSDACFAALLGKPDNGYWRLAPADEGAKISRRYRPDTMILETTFETEEGAVTLIDFMPLARDEEHVDVVRLVRGDRGRVRMRCEFVLRFGYGSTVPWLQRADFGARAVAGPDAIELRTRVKLVSENLRTTAEFTVGAGATVPFVLAWHPSHRVEERDIDPQQRLEEAETWWRDWSSQCRIDKEHPWRDAVTRSLITLKALTFAPTGGIVAAPTTSLPEQLGGERNWDYRYCWIRDATLTLYAFLTSGYRDEAKAWREWMLRAAAGHPAQLQIMYGLAGERRLTEVELPWLAGYEGSKPVRIGNGAYGQLQIDVYGELLDALHVGRKFQLEPSHEAWNFQRTLLGELKGQWRSPDQGIWEIRGEPRHFTHSKLMAWVAFDRGVRAVEDFGLDGPSESWKAEREQIRDEILSKGWSEKKRSFVQHYGGTALDASLLLIPLTGFLPPDDPRVIGTVEAIQRELTQDGLVLRYHPEHAPDGLSGTEGTFLVCSFWLADALTMMGRVKEASKIFERLLSLRNDLGLLAEQYDPLLGRQLGNFPQAFSHVGIVNTAHNLMSAQGPAEQRADRTKPTEKPTS</sequence>
<dbReference type="SUPFAM" id="SSF48208">
    <property type="entry name" value="Six-hairpin glycosidases"/>
    <property type="match status" value="1"/>
</dbReference>
<proteinExistence type="predicted"/>
<evidence type="ECO:0000259" key="3">
    <source>
        <dbReference type="Pfam" id="PF19291"/>
    </source>
</evidence>
<dbReference type="InterPro" id="IPR045582">
    <property type="entry name" value="Trehalase-like_N"/>
</dbReference>
<dbReference type="EC" id="3.2.1.28" evidence="4"/>
<dbReference type="EMBL" id="CP030941">
    <property type="protein sequence ID" value="UUP16635.1"/>
    <property type="molecule type" value="Genomic_DNA"/>
</dbReference>
<gene>
    <name evidence="4" type="ORF">NTH_01082</name>
</gene>
<dbReference type="Pfam" id="PF00723">
    <property type="entry name" value="Glyco_hydro_15"/>
    <property type="match status" value="1"/>
</dbReference>
<evidence type="ECO:0000259" key="2">
    <source>
        <dbReference type="Pfam" id="PF00723"/>
    </source>
</evidence>
<organism evidence="4 5">
    <name type="scientific">Nitratireductor thuwali</name>
    <dbReference type="NCBI Taxonomy" id="2267699"/>
    <lineage>
        <taxon>Bacteria</taxon>
        <taxon>Pseudomonadati</taxon>
        <taxon>Pseudomonadota</taxon>
        <taxon>Alphaproteobacteria</taxon>
        <taxon>Hyphomicrobiales</taxon>
        <taxon>Phyllobacteriaceae</taxon>
        <taxon>Nitratireductor</taxon>
    </lineage>
</organism>
<evidence type="ECO:0000256" key="1">
    <source>
        <dbReference type="SAM" id="MobiDB-lite"/>
    </source>
</evidence>
<feature type="compositionally biased region" description="Basic and acidic residues" evidence="1">
    <location>
        <begin position="596"/>
        <end position="609"/>
    </location>
</feature>
<dbReference type="Proteomes" id="UP001342418">
    <property type="component" value="Chromosome"/>
</dbReference>
<accession>A0ABY5MF25</accession>
<keyword evidence="5" id="KW-1185">Reference proteome</keyword>
<dbReference type="RefSeq" id="WP_338529047.1">
    <property type="nucleotide sequence ID" value="NZ_CP030941.1"/>
</dbReference>
<dbReference type="Gene3D" id="1.50.10.10">
    <property type="match status" value="1"/>
</dbReference>
<protein>
    <submittedName>
        <fullName evidence="4">Trehalase</fullName>
        <ecNumber evidence="4">3.2.1.28</ecNumber>
    </submittedName>
</protein>
<dbReference type="InterPro" id="IPR011613">
    <property type="entry name" value="GH15-like"/>
</dbReference>
<reference evidence="4 5" key="1">
    <citation type="submission" date="2018-07" db="EMBL/GenBank/DDBJ databases">
        <title>Genome sequence of Nitratireductor thuwali#1536.</title>
        <authorList>
            <person name="Michoud G."/>
            <person name="Merlino G."/>
            <person name="Sefrji F.O."/>
            <person name="Daffonchio D."/>
        </authorList>
    </citation>
    <scope>NUCLEOTIDE SEQUENCE [LARGE SCALE GENOMIC DNA]</scope>
    <source>
        <strain evidence="5">Nit1536</strain>
    </source>
</reference>
<feature type="domain" description="GH15-like" evidence="2">
    <location>
        <begin position="221"/>
        <end position="584"/>
    </location>
</feature>